<dbReference type="CDD" id="cd22786">
    <property type="entry name" value="DPBB_YuiC-like"/>
    <property type="match status" value="1"/>
</dbReference>
<dbReference type="SUPFAM" id="SSF50685">
    <property type="entry name" value="Barwin-like endoglucanases"/>
    <property type="match status" value="1"/>
</dbReference>
<dbReference type="GO" id="GO:0004553">
    <property type="term" value="F:hydrolase activity, hydrolyzing O-glycosyl compounds"/>
    <property type="evidence" value="ECO:0007669"/>
    <property type="project" value="InterPro"/>
</dbReference>
<dbReference type="EMBL" id="BMOF01000044">
    <property type="protein sequence ID" value="GGK05157.1"/>
    <property type="molecule type" value="Genomic_DNA"/>
</dbReference>
<keyword evidence="5" id="KW-1185">Reference proteome</keyword>
<name>A0A8J3BG42_9BACI</name>
<evidence type="ECO:0000256" key="2">
    <source>
        <dbReference type="SAM" id="MobiDB-lite"/>
    </source>
</evidence>
<organism evidence="4 5">
    <name type="scientific">Calditerricola satsumensis</name>
    <dbReference type="NCBI Taxonomy" id="373054"/>
    <lineage>
        <taxon>Bacteria</taxon>
        <taxon>Bacillati</taxon>
        <taxon>Bacillota</taxon>
        <taxon>Bacilli</taxon>
        <taxon>Bacillales</taxon>
        <taxon>Bacillaceae</taxon>
        <taxon>Calditerricola</taxon>
    </lineage>
</organism>
<dbReference type="Proteomes" id="UP000637720">
    <property type="component" value="Unassembled WGS sequence"/>
</dbReference>
<dbReference type="GO" id="GO:0019867">
    <property type="term" value="C:outer membrane"/>
    <property type="evidence" value="ECO:0007669"/>
    <property type="project" value="InterPro"/>
</dbReference>
<dbReference type="InterPro" id="IPR036908">
    <property type="entry name" value="RlpA-like_sf"/>
</dbReference>
<evidence type="ECO:0000256" key="1">
    <source>
        <dbReference type="ARBA" id="ARBA00022729"/>
    </source>
</evidence>
<reference evidence="4" key="2">
    <citation type="submission" date="2020-09" db="EMBL/GenBank/DDBJ databases">
        <authorList>
            <person name="Sun Q."/>
            <person name="Ohkuma M."/>
        </authorList>
    </citation>
    <scope>NUCLEOTIDE SEQUENCE</scope>
    <source>
        <strain evidence="4">JCM 14719</strain>
    </source>
</reference>
<evidence type="ECO:0000313" key="4">
    <source>
        <dbReference type="EMBL" id="GGK05157.1"/>
    </source>
</evidence>
<proteinExistence type="predicted"/>
<dbReference type="InterPro" id="IPR010611">
    <property type="entry name" value="3D_dom"/>
</dbReference>
<keyword evidence="1" id="KW-0732">Signal</keyword>
<evidence type="ECO:0000313" key="5">
    <source>
        <dbReference type="Proteomes" id="UP000637720"/>
    </source>
</evidence>
<dbReference type="PANTHER" id="PTHR39160:SF4">
    <property type="entry name" value="RESUSCITATION-PROMOTING FACTOR RPFB"/>
    <property type="match status" value="1"/>
</dbReference>
<dbReference type="PANTHER" id="PTHR39160">
    <property type="entry name" value="CELL WALL-BINDING PROTEIN YOCH"/>
    <property type="match status" value="1"/>
</dbReference>
<dbReference type="GO" id="GO:0009254">
    <property type="term" value="P:peptidoglycan turnover"/>
    <property type="evidence" value="ECO:0007669"/>
    <property type="project" value="InterPro"/>
</dbReference>
<comment type="caution">
    <text evidence="4">The sequence shown here is derived from an EMBL/GenBank/DDBJ whole genome shotgun (WGS) entry which is preliminary data.</text>
</comment>
<dbReference type="InterPro" id="IPR051933">
    <property type="entry name" value="Resuscitation_pf_RpfB"/>
</dbReference>
<feature type="compositionally biased region" description="Low complexity" evidence="2">
    <location>
        <begin position="52"/>
        <end position="61"/>
    </location>
</feature>
<protein>
    <recommendedName>
        <fullName evidence="3">3D domain-containing protein</fullName>
    </recommendedName>
</protein>
<accession>A0A8J3BG42</accession>
<reference evidence="4" key="1">
    <citation type="journal article" date="2014" name="Int. J. Syst. Evol. Microbiol.">
        <title>Complete genome sequence of Corynebacterium casei LMG S-19264T (=DSM 44701T), isolated from a smear-ripened cheese.</title>
        <authorList>
            <consortium name="US DOE Joint Genome Institute (JGI-PGF)"/>
            <person name="Walter F."/>
            <person name="Albersmeier A."/>
            <person name="Kalinowski J."/>
            <person name="Ruckert C."/>
        </authorList>
    </citation>
    <scope>NUCLEOTIDE SEQUENCE</scope>
    <source>
        <strain evidence="4">JCM 14719</strain>
    </source>
</reference>
<sequence>MVSMPKEAQTAGKWMAWLLLGAFAVYGFHDAGLLPKAWPFGGARDARPVAPPAKADVPVSARGEPGGDPKTATRLEPAAVPHEALLARYPRVRVVATGYYAGVESTGKTPDHPAYGITYSGVRVRRDTFSTVAADPNVFPLGTILYIPGYGYGVVADTGSAIKGHKLDLYFETLEDVYRQWGKREVDVYVLRQGDGTVTEAMLDALNSRPVAAVLRELAVN</sequence>
<evidence type="ECO:0000259" key="3">
    <source>
        <dbReference type="Pfam" id="PF06725"/>
    </source>
</evidence>
<dbReference type="Pfam" id="PF06725">
    <property type="entry name" value="3D"/>
    <property type="match status" value="1"/>
</dbReference>
<feature type="domain" description="3D" evidence="3">
    <location>
        <begin position="130"/>
        <end position="191"/>
    </location>
</feature>
<dbReference type="AlphaFoldDB" id="A0A8J3BG42"/>
<dbReference type="Gene3D" id="2.40.40.10">
    <property type="entry name" value="RlpA-like domain"/>
    <property type="match status" value="1"/>
</dbReference>
<gene>
    <name evidence="4" type="ORF">GCM10007043_18950</name>
</gene>
<feature type="region of interest" description="Disordered" evidence="2">
    <location>
        <begin position="49"/>
        <end position="73"/>
    </location>
</feature>